<reference evidence="3" key="2">
    <citation type="submission" date="2015-01" db="EMBL/GenBank/DDBJ databases">
        <title>Evolutionary Origins and Diversification of the Mycorrhizal Mutualists.</title>
        <authorList>
            <consortium name="DOE Joint Genome Institute"/>
            <consortium name="Mycorrhizal Genomics Consortium"/>
            <person name="Kohler A."/>
            <person name="Kuo A."/>
            <person name="Nagy L.G."/>
            <person name="Floudas D."/>
            <person name="Copeland A."/>
            <person name="Barry K.W."/>
            <person name="Cichocki N."/>
            <person name="Veneault-Fourrey C."/>
            <person name="LaButti K."/>
            <person name="Lindquist E.A."/>
            <person name="Lipzen A."/>
            <person name="Lundell T."/>
            <person name="Morin E."/>
            <person name="Murat C."/>
            <person name="Riley R."/>
            <person name="Ohm R."/>
            <person name="Sun H."/>
            <person name="Tunlid A."/>
            <person name="Henrissat B."/>
            <person name="Grigoriev I.V."/>
            <person name="Hibbett D.S."/>
            <person name="Martin F."/>
        </authorList>
    </citation>
    <scope>NUCLEOTIDE SEQUENCE [LARGE SCALE GENOMIC DNA]</scope>
    <source>
        <strain evidence="3">Marx 270</strain>
    </source>
</reference>
<evidence type="ECO:0000313" key="2">
    <source>
        <dbReference type="EMBL" id="KIO14027.1"/>
    </source>
</evidence>
<feature type="compositionally biased region" description="Low complexity" evidence="1">
    <location>
        <begin position="21"/>
        <end position="30"/>
    </location>
</feature>
<name>A0A0C3KWW7_PISTI</name>
<feature type="compositionally biased region" description="Basic and acidic residues" evidence="1">
    <location>
        <begin position="49"/>
        <end position="59"/>
    </location>
</feature>
<dbReference type="AlphaFoldDB" id="A0A0C3KWW7"/>
<feature type="region of interest" description="Disordered" evidence="1">
    <location>
        <begin position="1"/>
        <end position="72"/>
    </location>
</feature>
<dbReference type="Proteomes" id="UP000054217">
    <property type="component" value="Unassembled WGS sequence"/>
</dbReference>
<reference evidence="2 3" key="1">
    <citation type="submission" date="2014-04" db="EMBL/GenBank/DDBJ databases">
        <authorList>
            <consortium name="DOE Joint Genome Institute"/>
            <person name="Kuo A."/>
            <person name="Kohler A."/>
            <person name="Costa M.D."/>
            <person name="Nagy L.G."/>
            <person name="Floudas D."/>
            <person name="Copeland A."/>
            <person name="Barry K.W."/>
            <person name="Cichocki N."/>
            <person name="Veneault-Fourrey C."/>
            <person name="LaButti K."/>
            <person name="Lindquist E.A."/>
            <person name="Lipzen A."/>
            <person name="Lundell T."/>
            <person name="Morin E."/>
            <person name="Murat C."/>
            <person name="Sun H."/>
            <person name="Tunlid A."/>
            <person name="Henrissat B."/>
            <person name="Grigoriev I.V."/>
            <person name="Hibbett D.S."/>
            <person name="Martin F."/>
            <person name="Nordberg H.P."/>
            <person name="Cantor M.N."/>
            <person name="Hua S.X."/>
        </authorList>
    </citation>
    <scope>NUCLEOTIDE SEQUENCE [LARGE SCALE GENOMIC DNA]</scope>
    <source>
        <strain evidence="2 3">Marx 270</strain>
    </source>
</reference>
<organism evidence="2 3">
    <name type="scientific">Pisolithus tinctorius Marx 270</name>
    <dbReference type="NCBI Taxonomy" id="870435"/>
    <lineage>
        <taxon>Eukaryota</taxon>
        <taxon>Fungi</taxon>
        <taxon>Dikarya</taxon>
        <taxon>Basidiomycota</taxon>
        <taxon>Agaricomycotina</taxon>
        <taxon>Agaricomycetes</taxon>
        <taxon>Agaricomycetidae</taxon>
        <taxon>Boletales</taxon>
        <taxon>Sclerodermatineae</taxon>
        <taxon>Pisolithaceae</taxon>
        <taxon>Pisolithus</taxon>
    </lineage>
</organism>
<evidence type="ECO:0000313" key="3">
    <source>
        <dbReference type="Proteomes" id="UP000054217"/>
    </source>
</evidence>
<accession>A0A0C3KWW7</accession>
<protein>
    <submittedName>
        <fullName evidence="2">Uncharacterized protein</fullName>
    </submittedName>
</protein>
<dbReference type="EMBL" id="KN831945">
    <property type="protein sequence ID" value="KIO14027.1"/>
    <property type="molecule type" value="Genomic_DNA"/>
</dbReference>
<gene>
    <name evidence="2" type="ORF">M404DRAFT_18285</name>
</gene>
<dbReference type="InParanoid" id="A0A0C3KWW7"/>
<sequence>MEPVGSPFGDEYLNDVDAANDVDTNRNFDNPFDDSDNNSKNSNHTNIHHSLEDETHYKPPETLPPSASAPCV</sequence>
<keyword evidence="3" id="KW-1185">Reference proteome</keyword>
<evidence type="ECO:0000256" key="1">
    <source>
        <dbReference type="SAM" id="MobiDB-lite"/>
    </source>
</evidence>
<proteinExistence type="predicted"/>
<dbReference type="HOGENOM" id="CLU_2723206_0_0_1"/>